<dbReference type="AlphaFoldDB" id="A0A0B7AK08"/>
<accession>A0A0B7AK08</accession>
<reference evidence="2" key="1">
    <citation type="submission" date="2014-12" db="EMBL/GenBank/DDBJ databases">
        <title>Insight into the proteome of Arion vulgaris.</title>
        <authorList>
            <person name="Aradska J."/>
            <person name="Bulat T."/>
            <person name="Smidak R."/>
            <person name="Sarate P."/>
            <person name="Gangsoo J."/>
            <person name="Sialana F."/>
            <person name="Bilban M."/>
            <person name="Lubec G."/>
        </authorList>
    </citation>
    <scope>NUCLEOTIDE SEQUENCE</scope>
    <source>
        <tissue evidence="2">Skin</tissue>
    </source>
</reference>
<dbReference type="EMBL" id="HACG01033486">
    <property type="protein sequence ID" value="CEK80351.1"/>
    <property type="molecule type" value="Transcribed_RNA"/>
</dbReference>
<feature type="region of interest" description="Disordered" evidence="1">
    <location>
        <begin position="29"/>
        <end position="59"/>
    </location>
</feature>
<sequence>MPTSQWMNIDVPGDERKLVSLSFSVPSNIDNEQMSSHQPQTNGNAPISITTKSFTLTTT</sequence>
<organism evidence="2">
    <name type="scientific">Arion vulgaris</name>
    <dbReference type="NCBI Taxonomy" id="1028688"/>
    <lineage>
        <taxon>Eukaryota</taxon>
        <taxon>Metazoa</taxon>
        <taxon>Spiralia</taxon>
        <taxon>Lophotrochozoa</taxon>
        <taxon>Mollusca</taxon>
        <taxon>Gastropoda</taxon>
        <taxon>Heterobranchia</taxon>
        <taxon>Euthyneura</taxon>
        <taxon>Panpulmonata</taxon>
        <taxon>Eupulmonata</taxon>
        <taxon>Stylommatophora</taxon>
        <taxon>Helicina</taxon>
        <taxon>Arionoidea</taxon>
        <taxon>Arionidae</taxon>
        <taxon>Arion</taxon>
    </lineage>
</organism>
<feature type="compositionally biased region" description="Polar residues" evidence="1">
    <location>
        <begin position="29"/>
        <end position="49"/>
    </location>
</feature>
<evidence type="ECO:0000256" key="1">
    <source>
        <dbReference type="SAM" id="MobiDB-lite"/>
    </source>
</evidence>
<gene>
    <name evidence="2" type="primary">ORF120464</name>
</gene>
<name>A0A0B7AK08_9EUPU</name>
<proteinExistence type="predicted"/>
<feature type="compositionally biased region" description="Low complexity" evidence="1">
    <location>
        <begin position="50"/>
        <end position="59"/>
    </location>
</feature>
<evidence type="ECO:0000313" key="2">
    <source>
        <dbReference type="EMBL" id="CEK80351.1"/>
    </source>
</evidence>
<protein>
    <submittedName>
        <fullName evidence="2">Uncharacterized protein</fullName>
    </submittedName>
</protein>